<keyword evidence="2" id="KW-1185">Reference proteome</keyword>
<accession>A0ABT2MX53</accession>
<dbReference type="RefSeq" id="WP_368008813.1">
    <property type="nucleotide sequence ID" value="NZ_JAMXFF010000048.1"/>
</dbReference>
<name>A0ABT2MX53_9CYAN</name>
<gene>
    <name evidence="1" type="ORF">NG799_23780</name>
</gene>
<organism evidence="1 2">
    <name type="scientific">Laspinema palackyanum D2a</name>
    <dbReference type="NCBI Taxonomy" id="2953684"/>
    <lineage>
        <taxon>Bacteria</taxon>
        <taxon>Bacillati</taxon>
        <taxon>Cyanobacteriota</taxon>
        <taxon>Cyanophyceae</taxon>
        <taxon>Oscillatoriophycideae</taxon>
        <taxon>Oscillatoriales</taxon>
        <taxon>Laspinemataceae</taxon>
        <taxon>Laspinema</taxon>
        <taxon>Laspinema palackyanum</taxon>
    </lineage>
</organism>
<reference evidence="1 2" key="1">
    <citation type="journal article" date="2022" name="Front. Microbiol.">
        <title>High genomic differentiation and limited gene flow indicate recent cryptic speciation within the genus Laspinema (cyanobacteria).</title>
        <authorList>
            <person name="Stanojkovic A."/>
            <person name="Skoupy S."/>
            <person name="Skaloud P."/>
            <person name="Dvorak P."/>
        </authorList>
    </citation>
    <scope>NUCLEOTIDE SEQUENCE [LARGE SCALE GENOMIC DNA]</scope>
    <source>
        <strain evidence="1 2">D2a</strain>
    </source>
</reference>
<protein>
    <submittedName>
        <fullName evidence="1">Uncharacterized protein</fullName>
    </submittedName>
</protein>
<dbReference type="Proteomes" id="UP001525890">
    <property type="component" value="Unassembled WGS sequence"/>
</dbReference>
<sequence length="66" mass="7441">MKPATSQKKVGIAGYRFLKCQWVNYSPLGVRRSLTATRMTVLGRGVSLLPDWSNLGPLGFGDWRWD</sequence>
<comment type="caution">
    <text evidence="1">The sequence shown here is derived from an EMBL/GenBank/DDBJ whole genome shotgun (WGS) entry which is preliminary data.</text>
</comment>
<evidence type="ECO:0000313" key="1">
    <source>
        <dbReference type="EMBL" id="MCT7969341.1"/>
    </source>
</evidence>
<proteinExistence type="predicted"/>
<evidence type="ECO:0000313" key="2">
    <source>
        <dbReference type="Proteomes" id="UP001525890"/>
    </source>
</evidence>
<dbReference type="EMBL" id="JAMXFF010000048">
    <property type="protein sequence ID" value="MCT7969341.1"/>
    <property type="molecule type" value="Genomic_DNA"/>
</dbReference>